<gene>
    <name evidence="1" type="ORF">SAMN04515649_1209</name>
</gene>
<name>A0AB74F8H2_9FIRM</name>
<evidence type="ECO:0000313" key="1">
    <source>
        <dbReference type="EMBL" id="SHM53936.1"/>
    </source>
</evidence>
<evidence type="ECO:0000313" key="2">
    <source>
        <dbReference type="Proteomes" id="UP000184012"/>
    </source>
</evidence>
<accession>A0AB74F8H2</accession>
<dbReference type="AlphaFoldDB" id="A0AB74F8H2"/>
<dbReference type="RefSeq" id="WP_073383601.1">
    <property type="nucleotide sequence ID" value="NZ_DBGDOQ010000015.1"/>
</dbReference>
<protein>
    <submittedName>
        <fullName evidence="1">Uncharacterized protein</fullName>
    </submittedName>
</protein>
<dbReference type="Proteomes" id="UP000184012">
    <property type="component" value="Unassembled WGS sequence"/>
</dbReference>
<sequence>MDEKTMLEKILQYSKRHRVDVYGHMPSGYSIMPGASTAPVGSVWISNGKSRFNGERRKALLLKPWLWATIKAYQEVPDE</sequence>
<proteinExistence type="predicted"/>
<dbReference type="EMBL" id="FRBP01000020">
    <property type="protein sequence ID" value="SHM53936.1"/>
    <property type="molecule type" value="Genomic_DNA"/>
</dbReference>
<organism evidence="1 2">
    <name type="scientific">Eubacterium callanderi</name>
    <dbReference type="NCBI Taxonomy" id="53442"/>
    <lineage>
        <taxon>Bacteria</taxon>
        <taxon>Bacillati</taxon>
        <taxon>Bacillota</taxon>
        <taxon>Clostridia</taxon>
        <taxon>Eubacteriales</taxon>
        <taxon>Eubacteriaceae</taxon>
        <taxon>Eubacterium</taxon>
    </lineage>
</organism>
<reference evidence="1 2" key="1">
    <citation type="submission" date="2016-11" db="EMBL/GenBank/DDBJ databases">
        <authorList>
            <person name="Varghese N."/>
            <person name="Submissions S."/>
        </authorList>
    </citation>
    <scope>NUCLEOTIDE SEQUENCE [LARGE SCALE GENOMIC DNA]</scope>
    <source>
        <strain evidence="1 2">FD</strain>
    </source>
</reference>
<comment type="caution">
    <text evidence="1">The sequence shown here is derived from an EMBL/GenBank/DDBJ whole genome shotgun (WGS) entry which is preliminary data.</text>
</comment>